<dbReference type="InterPro" id="IPR011324">
    <property type="entry name" value="Cytotoxic_necrot_fac-like_cat"/>
</dbReference>
<evidence type="ECO:0000313" key="3">
    <source>
        <dbReference type="EMBL" id="SUS03263.1"/>
    </source>
</evidence>
<dbReference type="PANTHER" id="PTHR35147:SF2">
    <property type="entry name" value="CHEMORECEPTOR GLUTAMINE DEAMIDASE CHED-RELATED"/>
    <property type="match status" value="1"/>
</dbReference>
<dbReference type="Gene3D" id="3.30.1330.200">
    <property type="match status" value="1"/>
</dbReference>
<dbReference type="EMBL" id="UIDG01000001">
    <property type="protein sequence ID" value="SUS03263.1"/>
    <property type="molecule type" value="Genomic_DNA"/>
</dbReference>
<protein>
    <submittedName>
        <fullName evidence="3">Putative chemoreceptor glutamine deamidase CheD</fullName>
        <ecNumber evidence="3">3.5.1.44</ecNumber>
    </submittedName>
</protein>
<dbReference type="AlphaFoldDB" id="A0A380T7B6"/>
<evidence type="ECO:0000256" key="2">
    <source>
        <dbReference type="ARBA" id="ARBA00022801"/>
    </source>
</evidence>
<dbReference type="GO" id="GO:0050568">
    <property type="term" value="F:protein-glutamine glutaminase activity"/>
    <property type="evidence" value="ECO:0007669"/>
    <property type="project" value="UniProtKB-EC"/>
</dbReference>
<dbReference type="GO" id="GO:0006935">
    <property type="term" value="P:chemotaxis"/>
    <property type="evidence" value="ECO:0007669"/>
    <property type="project" value="UniProtKB-KW"/>
</dbReference>
<dbReference type="HAMAP" id="MF_01440">
    <property type="entry name" value="CheD"/>
    <property type="match status" value="1"/>
</dbReference>
<dbReference type="InterPro" id="IPR005659">
    <property type="entry name" value="Chemorcpt_Glu_NH3ase_CheD"/>
</dbReference>
<proteinExistence type="inferred from homology"/>
<name>A0A380T7B6_9ZZZZ</name>
<dbReference type="PANTHER" id="PTHR35147">
    <property type="entry name" value="CHEMORECEPTOR GLUTAMINE DEAMIDASE CHED-RELATED"/>
    <property type="match status" value="1"/>
</dbReference>
<reference evidence="3" key="1">
    <citation type="submission" date="2018-07" db="EMBL/GenBank/DDBJ databases">
        <authorList>
            <person name="Quirk P.G."/>
            <person name="Krulwich T.A."/>
        </authorList>
    </citation>
    <scope>NUCLEOTIDE SEQUENCE</scope>
</reference>
<keyword evidence="2 3" id="KW-0378">Hydrolase</keyword>
<dbReference type="CDD" id="cd16352">
    <property type="entry name" value="CheD"/>
    <property type="match status" value="1"/>
</dbReference>
<organism evidence="3">
    <name type="scientific">metagenome</name>
    <dbReference type="NCBI Taxonomy" id="256318"/>
    <lineage>
        <taxon>unclassified sequences</taxon>
        <taxon>metagenomes</taxon>
    </lineage>
</organism>
<sequence length="190" mass="20079">MTALAGIPPSKSLKGISGQVNLVQGEYAVSADANVALTTILGSCVAACMRDPRVGVGGMNHFLLPGALVGANESVERGVHAMELLINSLLQAGARRDRLEAKLFGGARMMKNLSDIGAKNATFASDFLRQERIPHLGGSLGGEQARRIRFWPVAGKAQQRILGQSEAHVFARELSIAATPTAPADDVEFF</sequence>
<keyword evidence="1" id="KW-0145">Chemotaxis</keyword>
<dbReference type="SUPFAM" id="SSF64438">
    <property type="entry name" value="CNF1/YfiH-like putative cysteine hydrolases"/>
    <property type="match status" value="1"/>
</dbReference>
<dbReference type="EC" id="3.5.1.44" evidence="3"/>
<keyword evidence="3" id="KW-0675">Receptor</keyword>
<evidence type="ECO:0000256" key="1">
    <source>
        <dbReference type="ARBA" id="ARBA00022500"/>
    </source>
</evidence>
<accession>A0A380T7B6</accession>
<dbReference type="Pfam" id="PF03975">
    <property type="entry name" value="CheD"/>
    <property type="match status" value="1"/>
</dbReference>
<dbReference type="InterPro" id="IPR038592">
    <property type="entry name" value="CheD-like_sf"/>
</dbReference>
<gene>
    <name evidence="3" type="primary">cheD</name>
    <name evidence="3" type="ORF">DF3PB_10016</name>
</gene>